<name>A0A2A4EXL0_9BURK</name>
<dbReference type="SUPFAM" id="SSF55347">
    <property type="entry name" value="Glyceraldehyde-3-phosphate dehydrogenase-like, C-terminal domain"/>
    <property type="match status" value="1"/>
</dbReference>
<dbReference type="AlphaFoldDB" id="A0A2A4EXL0"/>
<evidence type="ECO:0000259" key="1">
    <source>
        <dbReference type="Pfam" id="PF01408"/>
    </source>
</evidence>
<dbReference type="InterPro" id="IPR055170">
    <property type="entry name" value="GFO_IDH_MocA-like_dom"/>
</dbReference>
<protein>
    <submittedName>
        <fullName evidence="3">Oxidoreductase</fullName>
    </submittedName>
</protein>
<dbReference type="Gene3D" id="3.30.360.10">
    <property type="entry name" value="Dihydrodipicolinate Reductase, domain 2"/>
    <property type="match status" value="1"/>
</dbReference>
<dbReference type="Proteomes" id="UP000218022">
    <property type="component" value="Unassembled WGS sequence"/>
</dbReference>
<proteinExistence type="predicted"/>
<dbReference type="PANTHER" id="PTHR43708:SF3">
    <property type="entry name" value="OXIDOREDUCTASE"/>
    <property type="match status" value="1"/>
</dbReference>
<gene>
    <name evidence="3" type="ORF">BWP39_11585</name>
</gene>
<dbReference type="Pfam" id="PF01408">
    <property type="entry name" value="GFO_IDH_MocA"/>
    <property type="match status" value="1"/>
</dbReference>
<evidence type="ECO:0000313" key="3">
    <source>
        <dbReference type="EMBL" id="PCE25160.1"/>
    </source>
</evidence>
<dbReference type="GO" id="GO:0000166">
    <property type="term" value="F:nucleotide binding"/>
    <property type="evidence" value="ECO:0007669"/>
    <property type="project" value="InterPro"/>
</dbReference>
<dbReference type="SUPFAM" id="SSF51735">
    <property type="entry name" value="NAD(P)-binding Rossmann-fold domains"/>
    <property type="match status" value="1"/>
</dbReference>
<reference evidence="3 4" key="1">
    <citation type="submission" date="2017-01" db="EMBL/GenBank/DDBJ databases">
        <title>Whole-Genome Shotgun Sequencing of Two beta-Proteobacterial Species in Search of the Bulgecin Biosynthetic Cluster.</title>
        <authorList>
            <person name="Horsman M.E."/>
            <person name="Marous D.R."/>
            <person name="Li R."/>
            <person name="Oliver R.A."/>
            <person name="Byun B."/>
            <person name="Emrich S.J."/>
            <person name="Boggess B."/>
            <person name="Townsend C.A."/>
            <person name="Mobashery S."/>
        </authorList>
    </citation>
    <scope>NUCLEOTIDE SEQUENCE [LARGE SCALE GENOMIC DNA]</scope>
    <source>
        <strain evidence="3 4">ATCC 31363</strain>
    </source>
</reference>
<dbReference type="InterPro" id="IPR000683">
    <property type="entry name" value="Gfo/Idh/MocA-like_OxRdtase_N"/>
</dbReference>
<accession>A0A2A4EXL0</accession>
<dbReference type="InterPro" id="IPR051317">
    <property type="entry name" value="Gfo/Idh/MocA_oxidoreduct"/>
</dbReference>
<sequence>MTRRLRLGMVGGGQGAFIGAVHRIAARLDDRFELVAGALSSDPQRAQSSAAEAGIARSYADWREMARAEAARDDGIDVVAIVTPNHLHAPVATAFLEAGIHVICDKPLAISLAEGEALAALARSKQRLFALTHTYSGYPLVRHARELIEAGELGTVRIVQVEYAQDWLAEPVETTGANRQAVWRTDPSLAGPAGCLGDIGTHAYHLAAFVTGMTPSTLAAELHTFVPGRRIDDHVQAMLRYADGARGMLWASQVASGAENALRLRVYGTKANLAFDQEQPNDLWFTPLGGAAQRLTRARVKSAVAAHATRVPAGHPEGYLEAFAQLYKDAALQIEAIDSGLPVPAESRLLTTVDDGVAGLKFIDAVIASHSADGAWVAV</sequence>
<dbReference type="InterPro" id="IPR036291">
    <property type="entry name" value="NAD(P)-bd_dom_sf"/>
</dbReference>
<feature type="domain" description="GFO/IDH/MocA-like oxidoreductase" evidence="2">
    <location>
        <begin position="141"/>
        <end position="273"/>
    </location>
</feature>
<evidence type="ECO:0000313" key="4">
    <source>
        <dbReference type="Proteomes" id="UP000218022"/>
    </source>
</evidence>
<dbReference type="PANTHER" id="PTHR43708">
    <property type="entry name" value="CONSERVED EXPRESSED OXIDOREDUCTASE (EUROFUNG)"/>
    <property type="match status" value="1"/>
</dbReference>
<evidence type="ECO:0000259" key="2">
    <source>
        <dbReference type="Pfam" id="PF22725"/>
    </source>
</evidence>
<comment type="caution">
    <text evidence="3">The sequence shown here is derived from an EMBL/GenBank/DDBJ whole genome shotgun (WGS) entry which is preliminary data.</text>
</comment>
<dbReference type="RefSeq" id="WP_235851415.1">
    <property type="nucleotide sequence ID" value="NZ_MTZV01000004.1"/>
</dbReference>
<organism evidence="3 4">
    <name type="scientific">Paraburkholderia acidicola</name>
    <dbReference type="NCBI Taxonomy" id="1912599"/>
    <lineage>
        <taxon>Bacteria</taxon>
        <taxon>Pseudomonadati</taxon>
        <taxon>Pseudomonadota</taxon>
        <taxon>Betaproteobacteria</taxon>
        <taxon>Burkholderiales</taxon>
        <taxon>Burkholderiaceae</taxon>
        <taxon>Paraburkholderia</taxon>
    </lineage>
</organism>
<dbReference type="Gene3D" id="3.40.50.720">
    <property type="entry name" value="NAD(P)-binding Rossmann-like Domain"/>
    <property type="match status" value="1"/>
</dbReference>
<feature type="domain" description="Gfo/Idh/MocA-like oxidoreductase N-terminal" evidence="1">
    <location>
        <begin position="6"/>
        <end position="131"/>
    </location>
</feature>
<dbReference type="EMBL" id="MTZV01000004">
    <property type="protein sequence ID" value="PCE25160.1"/>
    <property type="molecule type" value="Genomic_DNA"/>
</dbReference>
<dbReference type="Pfam" id="PF22725">
    <property type="entry name" value="GFO_IDH_MocA_C3"/>
    <property type="match status" value="1"/>
</dbReference>